<dbReference type="GO" id="GO:0048013">
    <property type="term" value="P:ephrin receptor signaling pathway"/>
    <property type="evidence" value="ECO:0007669"/>
    <property type="project" value="TreeGrafter"/>
</dbReference>
<evidence type="ECO:0000313" key="8">
    <source>
        <dbReference type="Proteomes" id="UP000594260"/>
    </source>
</evidence>
<feature type="domain" description="SH3" evidence="6">
    <location>
        <begin position="10"/>
        <end position="73"/>
    </location>
</feature>
<dbReference type="Gene3D" id="2.30.30.40">
    <property type="entry name" value="SH3 Domains"/>
    <property type="match status" value="1"/>
</dbReference>
<dbReference type="GO" id="GO:0016477">
    <property type="term" value="P:cell migration"/>
    <property type="evidence" value="ECO:0007669"/>
    <property type="project" value="TreeGrafter"/>
</dbReference>
<dbReference type="Gene3D" id="3.30.505.10">
    <property type="entry name" value="SH2 domain"/>
    <property type="match status" value="1"/>
</dbReference>
<dbReference type="GeneID" id="111251770"/>
<keyword evidence="1 4" id="KW-0728">SH3 domain</keyword>
<protein>
    <submittedName>
        <fullName evidence="7">Uncharacterized protein</fullName>
    </submittedName>
</protein>
<evidence type="ECO:0000256" key="2">
    <source>
        <dbReference type="ARBA" id="ARBA00022999"/>
    </source>
</evidence>
<dbReference type="SMART" id="SM00252">
    <property type="entry name" value="SH2"/>
    <property type="match status" value="1"/>
</dbReference>
<dbReference type="PROSITE" id="PS50002">
    <property type="entry name" value="SH3"/>
    <property type="match status" value="1"/>
</dbReference>
<reference evidence="7" key="1">
    <citation type="submission" date="2021-01" db="UniProtKB">
        <authorList>
            <consortium name="EnsemblMetazoa"/>
        </authorList>
    </citation>
    <scope>IDENTIFICATION</scope>
</reference>
<dbReference type="InterPro" id="IPR036028">
    <property type="entry name" value="SH3-like_dom_sf"/>
</dbReference>
<evidence type="ECO:0000256" key="4">
    <source>
        <dbReference type="PROSITE-ProRule" id="PRU00192"/>
    </source>
</evidence>
<dbReference type="Proteomes" id="UP000594260">
    <property type="component" value="Unplaced"/>
</dbReference>
<accession>A0A7M7MHW1</accession>
<dbReference type="GO" id="GO:0048468">
    <property type="term" value="P:cell development"/>
    <property type="evidence" value="ECO:0007669"/>
    <property type="project" value="UniProtKB-ARBA"/>
</dbReference>
<dbReference type="GO" id="GO:0005737">
    <property type="term" value="C:cytoplasm"/>
    <property type="evidence" value="ECO:0007669"/>
    <property type="project" value="TreeGrafter"/>
</dbReference>
<evidence type="ECO:0000313" key="7">
    <source>
        <dbReference type="EnsemblMetazoa" id="XP_022664485"/>
    </source>
</evidence>
<feature type="domain" description="SH2" evidence="5">
    <location>
        <begin position="109"/>
        <end position="207"/>
    </location>
</feature>
<dbReference type="InterPro" id="IPR000980">
    <property type="entry name" value="SH2"/>
</dbReference>
<proteinExistence type="predicted"/>
<dbReference type="Pfam" id="PF00017">
    <property type="entry name" value="SH2"/>
    <property type="match status" value="1"/>
</dbReference>
<keyword evidence="2 3" id="KW-0727">SH2 domain</keyword>
<dbReference type="GO" id="GO:0035591">
    <property type="term" value="F:signaling adaptor activity"/>
    <property type="evidence" value="ECO:0007669"/>
    <property type="project" value="TreeGrafter"/>
</dbReference>
<dbReference type="GO" id="GO:0030971">
    <property type="term" value="F:receptor tyrosine kinase binding"/>
    <property type="evidence" value="ECO:0007669"/>
    <property type="project" value="TreeGrafter"/>
</dbReference>
<dbReference type="InterPro" id="IPR001452">
    <property type="entry name" value="SH3_domain"/>
</dbReference>
<dbReference type="PRINTS" id="PR00401">
    <property type="entry name" value="SH2DOMAIN"/>
</dbReference>
<evidence type="ECO:0000259" key="5">
    <source>
        <dbReference type="PROSITE" id="PS50001"/>
    </source>
</evidence>
<dbReference type="InterPro" id="IPR036860">
    <property type="entry name" value="SH2_dom_sf"/>
</dbReference>
<evidence type="ECO:0000256" key="3">
    <source>
        <dbReference type="PROSITE-ProRule" id="PRU00191"/>
    </source>
</evidence>
<dbReference type="PANTHER" id="PTHR19969:SF14">
    <property type="entry name" value="DREADLOCKS, ISOFORM B"/>
    <property type="match status" value="1"/>
</dbReference>
<sequence>MCVFLQRLRNSVIAKNVLVPNLSARQAEELSFGKGERLTILERFQGDPNWLLAANCLGQEGLVPINYLQSIETSTGSGNPPLLSWTLNQDSAANGKGRVNFMEYQHQPWFFGSISRAYADVLFNAFGSVGDFLVRNSESSASDLSLTVRGPGRNRHFLIHVENIESFHIGHRKFFHLNDLVEYYKRIPICTTPQGYKLYLVKAFKKP</sequence>
<name>A0A7M7MHW1_VARDE</name>
<dbReference type="SUPFAM" id="SSF55550">
    <property type="entry name" value="SH2 domain"/>
    <property type="match status" value="1"/>
</dbReference>
<dbReference type="AlphaFoldDB" id="A0A7M7MHW1"/>
<dbReference type="InterPro" id="IPR051184">
    <property type="entry name" value="Tyrosine-phos_adapter"/>
</dbReference>
<dbReference type="PRINTS" id="PR00452">
    <property type="entry name" value="SH3DOMAIN"/>
</dbReference>
<dbReference type="SUPFAM" id="SSF50044">
    <property type="entry name" value="SH3-domain"/>
    <property type="match status" value="1"/>
</dbReference>
<evidence type="ECO:0000259" key="6">
    <source>
        <dbReference type="PROSITE" id="PS50002"/>
    </source>
</evidence>
<dbReference type="PROSITE" id="PS50001">
    <property type="entry name" value="SH2"/>
    <property type="match status" value="1"/>
</dbReference>
<dbReference type="PANTHER" id="PTHR19969">
    <property type="entry name" value="SH2-SH3 ADAPTOR PROTEIN-RELATED"/>
    <property type="match status" value="1"/>
</dbReference>
<organism evidence="7 8">
    <name type="scientific">Varroa destructor</name>
    <name type="common">Honeybee mite</name>
    <dbReference type="NCBI Taxonomy" id="109461"/>
    <lineage>
        <taxon>Eukaryota</taxon>
        <taxon>Metazoa</taxon>
        <taxon>Ecdysozoa</taxon>
        <taxon>Arthropoda</taxon>
        <taxon>Chelicerata</taxon>
        <taxon>Arachnida</taxon>
        <taxon>Acari</taxon>
        <taxon>Parasitiformes</taxon>
        <taxon>Mesostigmata</taxon>
        <taxon>Gamasina</taxon>
        <taxon>Dermanyssoidea</taxon>
        <taxon>Varroidae</taxon>
        <taxon>Varroa</taxon>
    </lineage>
</organism>
<dbReference type="Pfam" id="PF14604">
    <property type="entry name" value="SH3_9"/>
    <property type="match status" value="1"/>
</dbReference>
<evidence type="ECO:0000256" key="1">
    <source>
        <dbReference type="ARBA" id="ARBA00022443"/>
    </source>
</evidence>
<dbReference type="RefSeq" id="XP_022664485.1">
    <property type="nucleotide sequence ID" value="XM_022808750.1"/>
</dbReference>
<dbReference type="EnsemblMetazoa" id="XM_022808750">
    <property type="protein sequence ID" value="XP_022664485"/>
    <property type="gene ID" value="LOC111251770"/>
</dbReference>
<dbReference type="SMART" id="SM00326">
    <property type="entry name" value="SH3"/>
    <property type="match status" value="1"/>
</dbReference>
<keyword evidence="8" id="KW-1185">Reference proteome</keyword>